<comment type="caution">
    <text evidence="3">The sequence shown here is derived from an EMBL/GenBank/DDBJ whole genome shotgun (WGS) entry which is preliminary data.</text>
</comment>
<evidence type="ECO:0000259" key="2">
    <source>
        <dbReference type="Pfam" id="PF06916"/>
    </source>
</evidence>
<feature type="transmembrane region" description="Helical" evidence="1">
    <location>
        <begin position="147"/>
        <end position="174"/>
    </location>
</feature>
<dbReference type="OrthoDB" id="426386at2759"/>
<dbReference type="AlphaFoldDB" id="A0A8H6WE31"/>
<accession>A0A8H6WE31</accession>
<dbReference type="RefSeq" id="XP_037225322.1">
    <property type="nucleotide sequence ID" value="XM_037357412.1"/>
</dbReference>
<organism evidence="3 4">
    <name type="scientific">Mycena indigotica</name>
    <dbReference type="NCBI Taxonomy" id="2126181"/>
    <lineage>
        <taxon>Eukaryota</taxon>
        <taxon>Fungi</taxon>
        <taxon>Dikarya</taxon>
        <taxon>Basidiomycota</taxon>
        <taxon>Agaricomycotina</taxon>
        <taxon>Agaricomycetes</taxon>
        <taxon>Agaricomycetidae</taxon>
        <taxon>Agaricales</taxon>
        <taxon>Marasmiineae</taxon>
        <taxon>Mycenaceae</taxon>
        <taxon>Mycena</taxon>
    </lineage>
</organism>
<keyword evidence="1" id="KW-0472">Membrane</keyword>
<evidence type="ECO:0000313" key="3">
    <source>
        <dbReference type="EMBL" id="KAF7315299.1"/>
    </source>
</evidence>
<reference evidence="3" key="1">
    <citation type="submission" date="2020-05" db="EMBL/GenBank/DDBJ databases">
        <title>Mycena genomes resolve the evolution of fungal bioluminescence.</title>
        <authorList>
            <person name="Tsai I.J."/>
        </authorList>
    </citation>
    <scope>NUCLEOTIDE SEQUENCE</scope>
    <source>
        <strain evidence="3">171206Taipei</strain>
    </source>
</reference>
<keyword evidence="1" id="KW-0812">Transmembrane</keyword>
<feature type="domain" description="DUF1279" evidence="2">
    <location>
        <begin position="68"/>
        <end position="175"/>
    </location>
</feature>
<dbReference type="PANTHER" id="PTHR21377:SF0">
    <property type="entry name" value="PROTEIN FAM210B, MITOCHONDRIAL"/>
    <property type="match status" value="1"/>
</dbReference>
<dbReference type="EMBL" id="JACAZF010000001">
    <property type="protein sequence ID" value="KAF7315299.1"/>
    <property type="molecule type" value="Genomic_DNA"/>
</dbReference>
<feature type="transmembrane region" description="Helical" evidence="1">
    <location>
        <begin position="77"/>
        <end position="103"/>
    </location>
</feature>
<keyword evidence="1" id="KW-1133">Transmembrane helix</keyword>
<dbReference type="GeneID" id="59339928"/>
<dbReference type="Pfam" id="PF06916">
    <property type="entry name" value="FAM210A-B_dom"/>
    <property type="match status" value="1"/>
</dbReference>
<protein>
    <submittedName>
        <fullName evidence="3">DUF1279 domain-containing protein</fullName>
    </submittedName>
</protein>
<evidence type="ECO:0000256" key="1">
    <source>
        <dbReference type="SAM" id="Phobius"/>
    </source>
</evidence>
<evidence type="ECO:0000313" key="4">
    <source>
        <dbReference type="Proteomes" id="UP000636479"/>
    </source>
</evidence>
<dbReference type="InterPro" id="IPR045866">
    <property type="entry name" value="FAM210A/B-like"/>
</dbReference>
<dbReference type="InterPro" id="IPR009688">
    <property type="entry name" value="FAM210A/B-like_dom"/>
</dbReference>
<keyword evidence="4" id="KW-1185">Reference proteome</keyword>
<sequence length="210" mass="23666">MLPRRLFGFARLPALRAPTLLPTFRPTRNLPLTNAPRSSQSRLFQHFPARLNSPPSSEPLPADATRMQRLKHLFKSYGFYALGVYLVISVFDFGLAFGLIHLIGADYVEHLTKVSKDFVLGYIRNNKPPEPGLEQVDPAPRSGQEGIYAMLLLAYGVHKTLFLPLRVGLTAFLTPSLVRWLRQRGWAGSAGTKRAATQIRERLRKTTRDD</sequence>
<dbReference type="GO" id="GO:0005739">
    <property type="term" value="C:mitochondrion"/>
    <property type="evidence" value="ECO:0007669"/>
    <property type="project" value="TreeGrafter"/>
</dbReference>
<proteinExistence type="predicted"/>
<gene>
    <name evidence="3" type="ORF">MIND_00044400</name>
</gene>
<dbReference type="PANTHER" id="PTHR21377">
    <property type="entry name" value="PROTEIN FAM210B, MITOCHONDRIAL"/>
    <property type="match status" value="1"/>
</dbReference>
<name>A0A8H6WE31_9AGAR</name>
<dbReference type="Proteomes" id="UP000636479">
    <property type="component" value="Unassembled WGS sequence"/>
</dbReference>